<dbReference type="AlphaFoldDB" id="A0A432ZZ18"/>
<accession>A0A432ZZ18</accession>
<dbReference type="OrthoDB" id="4159489at2759"/>
<gene>
    <name evidence="2" type="ORF">BC936DRAFT_143476</name>
</gene>
<reference evidence="2 3" key="1">
    <citation type="journal article" date="2018" name="New Phytol.">
        <title>Phylogenomics of Endogonaceae and evolution of mycorrhizas within Mucoromycota.</title>
        <authorList>
            <person name="Chang Y."/>
            <person name="Desiro A."/>
            <person name="Na H."/>
            <person name="Sandor L."/>
            <person name="Lipzen A."/>
            <person name="Clum A."/>
            <person name="Barry K."/>
            <person name="Grigoriev I.V."/>
            <person name="Martin F.M."/>
            <person name="Stajich J.E."/>
            <person name="Smith M.E."/>
            <person name="Bonito G."/>
            <person name="Spatafora J.W."/>
        </authorList>
    </citation>
    <scope>NUCLEOTIDE SEQUENCE [LARGE SCALE GENOMIC DNA]</scope>
    <source>
        <strain evidence="2 3">GMNB39</strain>
    </source>
</reference>
<organism evidence="2 3">
    <name type="scientific">Jimgerdemannia flammicorona</name>
    <dbReference type="NCBI Taxonomy" id="994334"/>
    <lineage>
        <taxon>Eukaryota</taxon>
        <taxon>Fungi</taxon>
        <taxon>Fungi incertae sedis</taxon>
        <taxon>Mucoromycota</taxon>
        <taxon>Mucoromycotina</taxon>
        <taxon>Endogonomycetes</taxon>
        <taxon>Endogonales</taxon>
        <taxon>Endogonaceae</taxon>
        <taxon>Jimgerdemannia</taxon>
    </lineage>
</organism>
<evidence type="ECO:0000313" key="3">
    <source>
        <dbReference type="Proteomes" id="UP000268093"/>
    </source>
</evidence>
<dbReference type="Proteomes" id="UP000268093">
    <property type="component" value="Unassembled WGS sequence"/>
</dbReference>
<protein>
    <submittedName>
        <fullName evidence="2">Uncharacterized protein</fullName>
    </submittedName>
</protein>
<name>A0A432ZZ18_9FUNG</name>
<keyword evidence="3" id="KW-1185">Reference proteome</keyword>
<comment type="caution">
    <text evidence="2">The sequence shown here is derived from an EMBL/GenBank/DDBJ whole genome shotgun (WGS) entry which is preliminary data.</text>
</comment>
<dbReference type="EMBL" id="RBNI01027042">
    <property type="protein sequence ID" value="RUO95666.1"/>
    <property type="molecule type" value="Genomic_DNA"/>
</dbReference>
<sequence length="227" mass="24959">MRCAPKILTPQGLHTLEARLVIYHIGMDPPIFSPVRQGHPSTAAPLVSLLHQGNRSSTYNTTLSPHTQKVLHFFNNSPPTVANPPQHTSPLEATMTSRTNSLPSSRSSRRQSNRRHDDGCPPVPMTAFVSSQVAWWWLAGRQRGAMFVFKTLTDLPSTHSLIAQTGRGDTCVFVDTLSSRLDDLEHSVHDLDVEMHSDDDDSFVGTSFVKPATEPARPGMMVVPASD</sequence>
<feature type="compositionally biased region" description="Polar residues" evidence="1">
    <location>
        <begin position="74"/>
        <end position="96"/>
    </location>
</feature>
<evidence type="ECO:0000256" key="1">
    <source>
        <dbReference type="SAM" id="MobiDB-lite"/>
    </source>
</evidence>
<evidence type="ECO:0000313" key="2">
    <source>
        <dbReference type="EMBL" id="RUO95666.1"/>
    </source>
</evidence>
<proteinExistence type="predicted"/>
<feature type="compositionally biased region" description="Low complexity" evidence="1">
    <location>
        <begin position="97"/>
        <end position="106"/>
    </location>
</feature>
<feature type="region of interest" description="Disordered" evidence="1">
    <location>
        <begin position="74"/>
        <end position="122"/>
    </location>
</feature>